<name>A0A562NBM7_9HYPH</name>
<protein>
    <submittedName>
        <fullName evidence="1">Uncharacterized protein</fullName>
    </submittedName>
</protein>
<evidence type="ECO:0000313" key="1">
    <source>
        <dbReference type="EMBL" id="TWI29503.1"/>
    </source>
</evidence>
<reference evidence="1 2" key="1">
    <citation type="journal article" date="2015" name="Stand. Genomic Sci.">
        <title>Genomic Encyclopedia of Bacterial and Archaeal Type Strains, Phase III: the genomes of soil and plant-associated and newly described type strains.</title>
        <authorList>
            <person name="Whitman W.B."/>
            <person name="Woyke T."/>
            <person name="Klenk H.P."/>
            <person name="Zhou Y."/>
            <person name="Lilburn T.G."/>
            <person name="Beck B.J."/>
            <person name="De Vos P."/>
            <person name="Vandamme P."/>
            <person name="Eisen J.A."/>
            <person name="Garrity G."/>
            <person name="Hugenholtz P."/>
            <person name="Kyrpides N.C."/>
        </authorList>
    </citation>
    <scope>NUCLEOTIDE SEQUENCE [LARGE SCALE GENOMIC DNA]</scope>
    <source>
        <strain evidence="1 2">CGMCC 1.2546</strain>
    </source>
</reference>
<sequence>MVLAVNYIKPVQIELSKFRQYVRSRRCLSNDAAIKRGVCKLVRRRDQYVEIVFFGLPDAVIKAPEQALGRRCLLGTRPCEQSIAERVLNLGARHGDLGALEVGIKHDRRALQPLRARLPKLCLEDRPIKNRNKRRQRARFDAPGDRPCPFHGGVHSGYVMHIITICKHRALPPSRIANKTGICDRPS</sequence>
<dbReference type="Proteomes" id="UP000317122">
    <property type="component" value="Unassembled WGS sequence"/>
</dbReference>
<organism evidence="1 2">
    <name type="scientific">Mesorhizobium tianshanense</name>
    <dbReference type="NCBI Taxonomy" id="39844"/>
    <lineage>
        <taxon>Bacteria</taxon>
        <taxon>Pseudomonadati</taxon>
        <taxon>Pseudomonadota</taxon>
        <taxon>Alphaproteobacteria</taxon>
        <taxon>Hyphomicrobiales</taxon>
        <taxon>Phyllobacteriaceae</taxon>
        <taxon>Mesorhizobium</taxon>
    </lineage>
</organism>
<comment type="caution">
    <text evidence="1">The sequence shown here is derived from an EMBL/GenBank/DDBJ whole genome shotgun (WGS) entry which is preliminary data.</text>
</comment>
<dbReference type="AlphaFoldDB" id="A0A562NBM7"/>
<dbReference type="EMBL" id="VLKT01000036">
    <property type="protein sequence ID" value="TWI29503.1"/>
    <property type="molecule type" value="Genomic_DNA"/>
</dbReference>
<proteinExistence type="predicted"/>
<keyword evidence="2" id="KW-1185">Reference proteome</keyword>
<evidence type="ECO:0000313" key="2">
    <source>
        <dbReference type="Proteomes" id="UP000317122"/>
    </source>
</evidence>
<accession>A0A562NBM7</accession>
<gene>
    <name evidence="1" type="ORF">IQ26_05085</name>
</gene>